<evidence type="ECO:0000313" key="1">
    <source>
        <dbReference type="EMBL" id="TCK75989.1"/>
    </source>
</evidence>
<dbReference type="InterPro" id="IPR051354">
    <property type="entry name" value="Transposase_27_IS1"/>
</dbReference>
<dbReference type="PANTHER" id="PTHR33293">
    <property type="entry name" value="INSERTION ELEMENT IS1 1 PROTEIN INSB-RELATED"/>
    <property type="match status" value="1"/>
</dbReference>
<sequence length="314" mass="36537">MTCHNCQSACKRFGRHRNGLQRFRCRQCKKTFTEEHEKPLDEMRLPVNRAVNVLQLLLEGMSVRSVERVTGIHRDTILRLLTLAGERCQRLMHERIKEIEVRDVQADEIWGYVYKKEGHKWEHEKTVQQIGDCWCYAAIERETKLILAYHIGKRDVPSTDKFIYKLALATGQGRYQLTTDGWKAYVRAVQIYLGSRVHFAQLVKVYGASREGEQRCSPAEVVDAVPSIVSGNPDRDRICTSHVERQNLSIRMGMRRMTRLTNGFSKKWENLEAAYALWFAYYNFCRRHQTLRVTPAMEQGLTDNVWTVGELVGI</sequence>
<protein>
    <submittedName>
        <fullName evidence="1">DDE superfamily endonuclease</fullName>
    </submittedName>
</protein>
<dbReference type="PANTHER" id="PTHR33293:SF2">
    <property type="entry name" value="TRANSPOSASE"/>
    <property type="match status" value="1"/>
</dbReference>
<comment type="caution">
    <text evidence="1">The sequence shown here is derived from an EMBL/GenBank/DDBJ whole genome shotgun (WGS) entry which is preliminary data.</text>
</comment>
<reference evidence="1 2" key="1">
    <citation type="submission" date="2019-03" db="EMBL/GenBank/DDBJ databases">
        <title>Genomic Encyclopedia of Type Strains, Phase IV (KMG-IV): sequencing the most valuable type-strain genomes for metagenomic binning, comparative biology and taxonomic classification.</title>
        <authorList>
            <person name="Goeker M."/>
        </authorList>
    </citation>
    <scope>NUCLEOTIDE SEQUENCE [LARGE SCALE GENOMIC DNA]</scope>
    <source>
        <strain evidence="1 2">DSM 103428</strain>
    </source>
</reference>
<accession>A0A4R1LGZ3</accession>
<dbReference type="AlphaFoldDB" id="A0A4R1LGZ3"/>
<keyword evidence="1" id="KW-0255">Endonuclease</keyword>
<keyword evidence="1" id="KW-0540">Nuclease</keyword>
<proteinExistence type="predicted"/>
<dbReference type="GO" id="GO:0004519">
    <property type="term" value="F:endonuclease activity"/>
    <property type="evidence" value="ECO:0007669"/>
    <property type="project" value="UniProtKB-KW"/>
</dbReference>
<gene>
    <name evidence="1" type="ORF">C7378_0993</name>
</gene>
<dbReference type="EMBL" id="SMGK01000001">
    <property type="protein sequence ID" value="TCK75989.1"/>
    <property type="molecule type" value="Genomic_DNA"/>
</dbReference>
<evidence type="ECO:0000313" key="2">
    <source>
        <dbReference type="Proteomes" id="UP000295210"/>
    </source>
</evidence>
<keyword evidence="1" id="KW-0378">Hydrolase</keyword>
<dbReference type="Proteomes" id="UP000295210">
    <property type="component" value="Unassembled WGS sequence"/>
</dbReference>
<keyword evidence="2" id="KW-1185">Reference proteome</keyword>
<name>A0A4R1LGZ3_9BACT</name>
<organism evidence="1 2">
    <name type="scientific">Acidipila rosea</name>
    <dbReference type="NCBI Taxonomy" id="768535"/>
    <lineage>
        <taxon>Bacteria</taxon>
        <taxon>Pseudomonadati</taxon>
        <taxon>Acidobacteriota</taxon>
        <taxon>Terriglobia</taxon>
        <taxon>Terriglobales</taxon>
        <taxon>Acidobacteriaceae</taxon>
        <taxon>Acidipila</taxon>
    </lineage>
</organism>